<organism evidence="13 14">
    <name type="scientific">Elysia marginata</name>
    <dbReference type="NCBI Taxonomy" id="1093978"/>
    <lineage>
        <taxon>Eukaryota</taxon>
        <taxon>Metazoa</taxon>
        <taxon>Spiralia</taxon>
        <taxon>Lophotrochozoa</taxon>
        <taxon>Mollusca</taxon>
        <taxon>Gastropoda</taxon>
        <taxon>Heterobranchia</taxon>
        <taxon>Euthyneura</taxon>
        <taxon>Panpulmonata</taxon>
        <taxon>Sacoglossa</taxon>
        <taxon>Placobranchoidea</taxon>
        <taxon>Plakobranchidae</taxon>
        <taxon>Elysia</taxon>
    </lineage>
</organism>
<feature type="transmembrane region" description="Helical" evidence="12">
    <location>
        <begin position="459"/>
        <end position="479"/>
    </location>
</feature>
<keyword evidence="6 12" id="KW-0472">Membrane</keyword>
<dbReference type="GO" id="GO:0089718">
    <property type="term" value="P:amino acid import across plasma membrane"/>
    <property type="evidence" value="ECO:0007669"/>
    <property type="project" value="TreeGrafter"/>
</dbReference>
<feature type="binding site" evidence="8">
    <location>
        <position position="475"/>
    </location>
    <ligand>
        <name>Na(+)</name>
        <dbReference type="ChEBI" id="CHEBI:29101"/>
        <label>1</label>
    </ligand>
</feature>
<dbReference type="PRINTS" id="PR00176">
    <property type="entry name" value="NANEUSMPORT"/>
</dbReference>
<comment type="caution">
    <text evidence="13">The sequence shown here is derived from an EMBL/GenBank/DDBJ whole genome shotgun (WGS) entry which is preliminary data.</text>
</comment>
<comment type="similarity">
    <text evidence="2 10">Belongs to the sodium:neurotransmitter symporter (SNF) (TC 2.A.22) family.</text>
</comment>
<feature type="transmembrane region" description="Helical" evidence="12">
    <location>
        <begin position="161"/>
        <end position="182"/>
    </location>
</feature>
<dbReference type="PANTHER" id="PTHR11616">
    <property type="entry name" value="SODIUM/CHLORIDE DEPENDENT TRANSPORTER"/>
    <property type="match status" value="1"/>
</dbReference>
<sequence length="637" mass="70782">MDASNCEENLPPHKPEANGNGHAPSAVAAHQESKGFQDDGQEKERFLDAYQRTPSRMEIAESSSEHSDSGDRDKWGSHREYLLSMIGFCVGIGNIWRFPYVCIRNGGGVFLIPFFLSILLCALPLFFLESTLGQFLQQGPIHVWRSLCPLSKGIGLSMNMICLLTGWYYTVLIAWSLVYAFHSFRSPLPWTLCDQSWNTENCVPNSHLARALSKGTVSLESVNGTSADSNMTSIFSLYNMTDTNQTWLNVSDLQNLSNAVNPEARSASEEFWLHNVLEISSGLEDMSGLPWHTVLALFLATLVIAMGIAKGIKTSGKVVYVTATLPYILLTVLLIKGATLPGASKGVNFYIKPDFSKLLQMETWVEAAIQVFFSLGVSYGSLITMASFNKFKNNCLRDSMVVCLVGECTSVYGGFAIFTVLGHMAHIYDQPVETYARSGPGLAFVVYPEAIAQLPFPQFWGLLFFLMLFTLGLDSQFNVMETLLTDIVDLHPRLFSKWRVALTGVVMGFVFLLSIPFAARGGVYLFQLVDWYIAAYTVIMVGILECVIVGWVYGTDYFQKDLEMMLGRKKHIFTLLWKYVTPMLLTAWHSTLGVAVGRADLTLWPPQAEQDSRRSSHAPDATHPAQISLLIVSSITL</sequence>
<dbReference type="Pfam" id="PF00209">
    <property type="entry name" value="SNF"/>
    <property type="match status" value="2"/>
</dbReference>
<keyword evidence="4 10" id="KW-0812">Transmembrane</keyword>
<keyword evidence="3 10" id="KW-0813">Transport</keyword>
<feature type="transmembrane region" description="Helical" evidence="12">
    <location>
        <begin position="318"/>
        <end position="335"/>
    </location>
</feature>
<feature type="transmembrane region" description="Helical" evidence="12">
    <location>
        <begin position="500"/>
        <end position="519"/>
    </location>
</feature>
<evidence type="ECO:0000313" key="14">
    <source>
        <dbReference type="Proteomes" id="UP000762676"/>
    </source>
</evidence>
<dbReference type="SUPFAM" id="SSF161070">
    <property type="entry name" value="SNF-like"/>
    <property type="match status" value="1"/>
</dbReference>
<feature type="transmembrane region" description="Helical" evidence="12">
    <location>
        <begin position="289"/>
        <end position="309"/>
    </location>
</feature>
<dbReference type="NCBIfam" id="NF037979">
    <property type="entry name" value="Na_transp"/>
    <property type="match status" value="1"/>
</dbReference>
<feature type="transmembrane region" description="Helical" evidence="12">
    <location>
        <begin position="367"/>
        <end position="388"/>
    </location>
</feature>
<comment type="subcellular location">
    <subcellularLocation>
        <location evidence="1">Membrane</location>
        <topology evidence="1">Multi-pass membrane protein</topology>
    </subcellularLocation>
</comment>
<feature type="binding site" evidence="8">
    <location>
        <position position="474"/>
    </location>
    <ligand>
        <name>Na(+)</name>
        <dbReference type="ChEBI" id="CHEBI:29101"/>
        <label>1</label>
    </ligand>
</feature>
<dbReference type="PROSITE" id="PS50267">
    <property type="entry name" value="NA_NEUROTRAN_SYMP_3"/>
    <property type="match status" value="1"/>
</dbReference>
<evidence type="ECO:0000256" key="8">
    <source>
        <dbReference type="PIRSR" id="PIRSR600175-1"/>
    </source>
</evidence>
<keyword evidence="9" id="KW-1015">Disulfide bond</keyword>
<feature type="binding site" evidence="8">
    <location>
        <position position="87"/>
    </location>
    <ligand>
        <name>Na(+)</name>
        <dbReference type="ChEBI" id="CHEBI:29101"/>
        <label>1</label>
    </ligand>
</feature>
<dbReference type="AlphaFoldDB" id="A0AAV4JIB3"/>
<evidence type="ECO:0000256" key="5">
    <source>
        <dbReference type="ARBA" id="ARBA00022989"/>
    </source>
</evidence>
<evidence type="ECO:0000256" key="3">
    <source>
        <dbReference type="ARBA" id="ARBA00022448"/>
    </source>
</evidence>
<feature type="compositionally biased region" description="Basic and acidic residues" evidence="11">
    <location>
        <begin position="31"/>
        <end position="41"/>
    </location>
</feature>
<evidence type="ECO:0000256" key="9">
    <source>
        <dbReference type="PIRSR" id="PIRSR600175-2"/>
    </source>
</evidence>
<keyword evidence="7" id="KW-0325">Glycoprotein</keyword>
<evidence type="ECO:0000256" key="11">
    <source>
        <dbReference type="SAM" id="MobiDB-lite"/>
    </source>
</evidence>
<keyword evidence="5 12" id="KW-1133">Transmembrane helix</keyword>
<dbReference type="Proteomes" id="UP000762676">
    <property type="component" value="Unassembled WGS sequence"/>
</dbReference>
<dbReference type="PANTHER" id="PTHR11616:SF321">
    <property type="entry name" value="SODIUM-DEPENDENT NUTRIENT AMINO ACID TRANSPORTER 1-RELATED"/>
    <property type="match status" value="1"/>
</dbReference>
<proteinExistence type="inferred from homology"/>
<feature type="transmembrane region" description="Helical" evidence="12">
    <location>
        <begin position="575"/>
        <end position="596"/>
    </location>
</feature>
<reference evidence="13 14" key="1">
    <citation type="journal article" date="2021" name="Elife">
        <title>Chloroplast acquisition without the gene transfer in kleptoplastic sea slugs, Plakobranchus ocellatus.</title>
        <authorList>
            <person name="Maeda T."/>
            <person name="Takahashi S."/>
            <person name="Yoshida T."/>
            <person name="Shimamura S."/>
            <person name="Takaki Y."/>
            <person name="Nagai Y."/>
            <person name="Toyoda A."/>
            <person name="Suzuki Y."/>
            <person name="Arimoto A."/>
            <person name="Ishii H."/>
            <person name="Satoh N."/>
            <person name="Nishiyama T."/>
            <person name="Hasebe M."/>
            <person name="Maruyama T."/>
            <person name="Minagawa J."/>
            <person name="Obokata J."/>
            <person name="Shigenobu S."/>
        </authorList>
    </citation>
    <scope>NUCLEOTIDE SEQUENCE [LARGE SCALE GENOMIC DNA]</scope>
</reference>
<dbReference type="EMBL" id="BMAT01010188">
    <property type="protein sequence ID" value="GFS22000.1"/>
    <property type="molecule type" value="Genomic_DNA"/>
</dbReference>
<dbReference type="InterPro" id="IPR000175">
    <property type="entry name" value="Na/ntran_symport"/>
</dbReference>
<protein>
    <recommendedName>
        <fullName evidence="10">Transporter</fullName>
    </recommendedName>
</protein>
<feature type="binding site" evidence="8">
    <location>
        <position position="374"/>
    </location>
    <ligand>
        <name>Na(+)</name>
        <dbReference type="ChEBI" id="CHEBI:29101"/>
        <label>1</label>
    </ligand>
</feature>
<keyword evidence="8" id="KW-0915">Sodium</keyword>
<evidence type="ECO:0000256" key="6">
    <source>
        <dbReference type="ARBA" id="ARBA00023136"/>
    </source>
</evidence>
<feature type="binding site" evidence="8">
    <location>
        <position position="94"/>
    </location>
    <ligand>
        <name>Na(+)</name>
        <dbReference type="ChEBI" id="CHEBI:29101"/>
        <label>1</label>
    </ligand>
</feature>
<keyword evidence="14" id="KW-1185">Reference proteome</keyword>
<feature type="transmembrane region" description="Helical" evidence="12">
    <location>
        <begin position="110"/>
        <end position="128"/>
    </location>
</feature>
<dbReference type="GO" id="GO:0046872">
    <property type="term" value="F:metal ion binding"/>
    <property type="evidence" value="ECO:0007669"/>
    <property type="project" value="UniProtKB-KW"/>
</dbReference>
<gene>
    <name evidence="13" type="ORF">ElyMa_005097800</name>
</gene>
<evidence type="ECO:0000256" key="10">
    <source>
        <dbReference type="RuleBase" id="RU003732"/>
    </source>
</evidence>
<feature type="disulfide bond" evidence="9">
    <location>
        <begin position="193"/>
        <end position="202"/>
    </location>
</feature>
<evidence type="ECO:0000256" key="2">
    <source>
        <dbReference type="ARBA" id="ARBA00006459"/>
    </source>
</evidence>
<dbReference type="InterPro" id="IPR037272">
    <property type="entry name" value="SNS_sf"/>
</dbReference>
<dbReference type="GO" id="GO:0005886">
    <property type="term" value="C:plasma membrane"/>
    <property type="evidence" value="ECO:0007669"/>
    <property type="project" value="TreeGrafter"/>
</dbReference>
<name>A0AAV4JIB3_9GAST</name>
<dbReference type="PROSITE" id="PS00610">
    <property type="entry name" value="NA_NEUROTRAN_SYMP_1"/>
    <property type="match status" value="1"/>
</dbReference>
<evidence type="ECO:0000256" key="7">
    <source>
        <dbReference type="ARBA" id="ARBA00023180"/>
    </source>
</evidence>
<keyword evidence="8" id="KW-0479">Metal-binding</keyword>
<evidence type="ECO:0000256" key="4">
    <source>
        <dbReference type="ARBA" id="ARBA00022692"/>
    </source>
</evidence>
<feature type="transmembrane region" description="Helical" evidence="12">
    <location>
        <begin position="531"/>
        <end position="554"/>
    </location>
</feature>
<evidence type="ECO:0000256" key="12">
    <source>
        <dbReference type="SAM" id="Phobius"/>
    </source>
</evidence>
<keyword evidence="10" id="KW-0769">Symport</keyword>
<feature type="transmembrane region" description="Helical" evidence="12">
    <location>
        <begin position="81"/>
        <end position="98"/>
    </location>
</feature>
<feature type="transmembrane region" description="Helical" evidence="12">
    <location>
        <begin position="400"/>
        <end position="421"/>
    </location>
</feature>
<evidence type="ECO:0000256" key="1">
    <source>
        <dbReference type="ARBA" id="ARBA00004141"/>
    </source>
</evidence>
<accession>A0AAV4JIB3</accession>
<feature type="region of interest" description="Disordered" evidence="11">
    <location>
        <begin position="1"/>
        <end position="41"/>
    </location>
</feature>
<evidence type="ECO:0000313" key="13">
    <source>
        <dbReference type="EMBL" id="GFS22000.1"/>
    </source>
</evidence>
<feature type="binding site" evidence="8">
    <location>
        <position position="90"/>
    </location>
    <ligand>
        <name>Na(+)</name>
        <dbReference type="ChEBI" id="CHEBI:29101"/>
        <label>1</label>
    </ligand>
</feature>
<feature type="binding site" evidence="8">
    <location>
        <position position="471"/>
    </location>
    <ligand>
        <name>Na(+)</name>
        <dbReference type="ChEBI" id="CHEBI:29101"/>
        <label>1</label>
    </ligand>
</feature>
<dbReference type="GO" id="GO:0005283">
    <property type="term" value="F:amino acid:sodium symporter activity"/>
    <property type="evidence" value="ECO:0007669"/>
    <property type="project" value="TreeGrafter"/>
</dbReference>